<sequence length="84" mass="9482">MDKKAKVPGKITDFKGHSPRVTVTRTPDDSADVDATNLLLQQYTDKDGFHCPRCPFTTTNREEAVYHLAEELNKAIDHIGRRAK</sequence>
<protein>
    <submittedName>
        <fullName evidence="2">Uncharacterized protein</fullName>
    </submittedName>
</protein>
<dbReference type="AlphaFoldDB" id="X1RLC5"/>
<feature type="region of interest" description="Disordered" evidence="1">
    <location>
        <begin position="1"/>
        <end position="29"/>
    </location>
</feature>
<name>X1RLC5_9ZZZZ</name>
<reference evidence="2" key="1">
    <citation type="journal article" date="2014" name="Front. Microbiol.">
        <title>High frequency of phylogenetically diverse reductive dehalogenase-homologous genes in deep subseafloor sedimentary metagenomes.</title>
        <authorList>
            <person name="Kawai M."/>
            <person name="Futagami T."/>
            <person name="Toyoda A."/>
            <person name="Takaki Y."/>
            <person name="Nishi S."/>
            <person name="Hori S."/>
            <person name="Arai W."/>
            <person name="Tsubouchi T."/>
            <person name="Morono Y."/>
            <person name="Uchiyama I."/>
            <person name="Ito T."/>
            <person name="Fujiyama A."/>
            <person name="Inagaki F."/>
            <person name="Takami H."/>
        </authorList>
    </citation>
    <scope>NUCLEOTIDE SEQUENCE</scope>
    <source>
        <strain evidence="2">Expedition CK06-06</strain>
    </source>
</reference>
<proteinExistence type="predicted"/>
<dbReference type="EMBL" id="BARW01002123">
    <property type="protein sequence ID" value="GAI67776.1"/>
    <property type="molecule type" value="Genomic_DNA"/>
</dbReference>
<organism evidence="2">
    <name type="scientific">marine sediment metagenome</name>
    <dbReference type="NCBI Taxonomy" id="412755"/>
    <lineage>
        <taxon>unclassified sequences</taxon>
        <taxon>metagenomes</taxon>
        <taxon>ecological metagenomes</taxon>
    </lineage>
</organism>
<evidence type="ECO:0000313" key="2">
    <source>
        <dbReference type="EMBL" id="GAI67776.1"/>
    </source>
</evidence>
<accession>X1RLC5</accession>
<gene>
    <name evidence="2" type="ORF">S12H4_06153</name>
</gene>
<comment type="caution">
    <text evidence="2">The sequence shown here is derived from an EMBL/GenBank/DDBJ whole genome shotgun (WGS) entry which is preliminary data.</text>
</comment>
<evidence type="ECO:0000256" key="1">
    <source>
        <dbReference type="SAM" id="MobiDB-lite"/>
    </source>
</evidence>